<feature type="domain" description="N-acetyltransferase" evidence="1">
    <location>
        <begin position="12"/>
        <end position="178"/>
    </location>
</feature>
<dbReference type="AlphaFoldDB" id="A0A841U1H4"/>
<dbReference type="Proteomes" id="UP000553776">
    <property type="component" value="Unassembled WGS sequence"/>
</dbReference>
<keyword evidence="2" id="KW-0808">Transferase</keyword>
<dbReference type="InterPro" id="IPR000182">
    <property type="entry name" value="GNAT_dom"/>
</dbReference>
<dbReference type="Gene3D" id="3.40.630.30">
    <property type="match status" value="1"/>
</dbReference>
<protein>
    <submittedName>
        <fullName evidence="2">GNAT family N-acetyltransferase</fullName>
    </submittedName>
</protein>
<evidence type="ECO:0000313" key="2">
    <source>
        <dbReference type="EMBL" id="MBB6692213.1"/>
    </source>
</evidence>
<dbReference type="Pfam" id="PF13302">
    <property type="entry name" value="Acetyltransf_3"/>
    <property type="match status" value="1"/>
</dbReference>
<proteinExistence type="predicted"/>
<dbReference type="EMBL" id="JACJVR010000050">
    <property type="protein sequence ID" value="MBB6692213.1"/>
    <property type="molecule type" value="Genomic_DNA"/>
</dbReference>
<organism evidence="2 3">
    <name type="scientific">Cohnella xylanilytica</name>
    <dbReference type="NCBI Taxonomy" id="557555"/>
    <lineage>
        <taxon>Bacteria</taxon>
        <taxon>Bacillati</taxon>
        <taxon>Bacillota</taxon>
        <taxon>Bacilli</taxon>
        <taxon>Bacillales</taxon>
        <taxon>Paenibacillaceae</taxon>
        <taxon>Cohnella</taxon>
    </lineage>
</organism>
<dbReference type="PROSITE" id="PS51186">
    <property type="entry name" value="GNAT"/>
    <property type="match status" value="1"/>
</dbReference>
<dbReference type="PANTHER" id="PTHR43415:SF3">
    <property type="entry name" value="GNAT-FAMILY ACETYLTRANSFERASE"/>
    <property type="match status" value="1"/>
</dbReference>
<reference evidence="2 3" key="1">
    <citation type="submission" date="2020-08" db="EMBL/GenBank/DDBJ databases">
        <title>Cohnella phylogeny.</title>
        <authorList>
            <person name="Dunlap C."/>
        </authorList>
    </citation>
    <scope>NUCLEOTIDE SEQUENCE [LARGE SCALE GENOMIC DNA]</scope>
    <source>
        <strain evidence="2 3">DSM 25239</strain>
    </source>
</reference>
<keyword evidence="3" id="KW-1185">Reference proteome</keyword>
<dbReference type="GO" id="GO:0016747">
    <property type="term" value="F:acyltransferase activity, transferring groups other than amino-acyl groups"/>
    <property type="evidence" value="ECO:0007669"/>
    <property type="project" value="InterPro"/>
</dbReference>
<evidence type="ECO:0000259" key="1">
    <source>
        <dbReference type="PROSITE" id="PS51186"/>
    </source>
</evidence>
<dbReference type="SUPFAM" id="SSF55729">
    <property type="entry name" value="Acyl-CoA N-acyltransferases (Nat)"/>
    <property type="match status" value="1"/>
</dbReference>
<accession>A0A841U1H4</accession>
<sequence length="186" mass="21593">MKHDLKVEKFGVRLRPVDIKDAAFILKLRTSQEFSKYIGDTSSNIENQIAWLRSYLQRENDFYFCIETHFNEPIGTIGLYNITSSEAEWGRWIVYPGSLAAPASAYLIYYIAFEIIKLDRVYCKTVSENEKVISFHRSCGLKQVGFEENAVTINNQKYSLIIQSLEKEQWSDMAKKLERISTIIGR</sequence>
<gene>
    <name evidence="2" type="ORF">H7B90_12450</name>
</gene>
<evidence type="ECO:0000313" key="3">
    <source>
        <dbReference type="Proteomes" id="UP000553776"/>
    </source>
</evidence>
<dbReference type="RefSeq" id="WP_185136203.1">
    <property type="nucleotide sequence ID" value="NZ_JACJVR010000050.1"/>
</dbReference>
<name>A0A841U1H4_9BACL</name>
<comment type="caution">
    <text evidence="2">The sequence shown here is derived from an EMBL/GenBank/DDBJ whole genome shotgun (WGS) entry which is preliminary data.</text>
</comment>
<dbReference type="InterPro" id="IPR016181">
    <property type="entry name" value="Acyl_CoA_acyltransferase"/>
</dbReference>
<dbReference type="PANTHER" id="PTHR43415">
    <property type="entry name" value="SPERMIDINE N(1)-ACETYLTRANSFERASE"/>
    <property type="match status" value="1"/>
</dbReference>